<dbReference type="PROSITE" id="PS00217">
    <property type="entry name" value="SUGAR_TRANSPORT_2"/>
    <property type="match status" value="1"/>
</dbReference>
<dbReference type="Gene3D" id="1.20.1250.20">
    <property type="entry name" value="MFS general substrate transporter like domains"/>
    <property type="match status" value="1"/>
</dbReference>
<dbReference type="PANTHER" id="PTHR48022:SF2">
    <property type="entry name" value="PLASTIDIC GLUCOSE TRANSPORTER 4"/>
    <property type="match status" value="1"/>
</dbReference>
<proteinExistence type="inferred from homology"/>
<dbReference type="InterPro" id="IPR036259">
    <property type="entry name" value="MFS_trans_sf"/>
</dbReference>
<dbReference type="AlphaFoldDB" id="A0A840Q999"/>
<feature type="transmembrane region" description="Helical" evidence="7">
    <location>
        <begin position="308"/>
        <end position="329"/>
    </location>
</feature>
<feature type="transmembrane region" description="Helical" evidence="7">
    <location>
        <begin position="422"/>
        <end position="445"/>
    </location>
</feature>
<comment type="subcellular location">
    <subcellularLocation>
        <location evidence="1">Cell membrane</location>
        <topology evidence="1">Multi-pass membrane protein</topology>
    </subcellularLocation>
</comment>
<feature type="transmembrane region" description="Helical" evidence="7">
    <location>
        <begin position="184"/>
        <end position="206"/>
    </location>
</feature>
<evidence type="ECO:0000256" key="5">
    <source>
        <dbReference type="ARBA" id="ARBA00023136"/>
    </source>
</evidence>
<feature type="domain" description="Major facilitator superfamily (MFS) profile" evidence="8">
    <location>
        <begin position="29"/>
        <end position="450"/>
    </location>
</feature>
<evidence type="ECO:0000313" key="9">
    <source>
        <dbReference type="EMBL" id="MBB5156507.1"/>
    </source>
</evidence>
<keyword evidence="10" id="KW-1185">Reference proteome</keyword>
<protein>
    <submittedName>
        <fullName evidence="9">Putative MFS transporter</fullName>
    </submittedName>
</protein>
<feature type="transmembrane region" description="Helical" evidence="7">
    <location>
        <begin position="95"/>
        <end position="114"/>
    </location>
</feature>
<gene>
    <name evidence="9" type="ORF">BJ970_004041</name>
</gene>
<feature type="transmembrane region" description="Helical" evidence="7">
    <location>
        <begin position="341"/>
        <end position="363"/>
    </location>
</feature>
<evidence type="ECO:0000259" key="8">
    <source>
        <dbReference type="PROSITE" id="PS50850"/>
    </source>
</evidence>
<dbReference type="RefSeq" id="WP_184727639.1">
    <property type="nucleotide sequence ID" value="NZ_JACHIW010000001.1"/>
</dbReference>
<keyword evidence="4 7" id="KW-1133">Transmembrane helix</keyword>
<organism evidence="9 10">
    <name type="scientific">Saccharopolyspora phatthalungensis</name>
    <dbReference type="NCBI Taxonomy" id="664693"/>
    <lineage>
        <taxon>Bacteria</taxon>
        <taxon>Bacillati</taxon>
        <taxon>Actinomycetota</taxon>
        <taxon>Actinomycetes</taxon>
        <taxon>Pseudonocardiales</taxon>
        <taxon>Pseudonocardiaceae</taxon>
        <taxon>Saccharopolyspora</taxon>
    </lineage>
</organism>
<dbReference type="SUPFAM" id="SSF103473">
    <property type="entry name" value="MFS general substrate transporter"/>
    <property type="match status" value="1"/>
</dbReference>
<dbReference type="GO" id="GO:0005886">
    <property type="term" value="C:plasma membrane"/>
    <property type="evidence" value="ECO:0007669"/>
    <property type="project" value="UniProtKB-SubCell"/>
</dbReference>
<name>A0A840Q999_9PSEU</name>
<evidence type="ECO:0000256" key="2">
    <source>
        <dbReference type="ARBA" id="ARBA00010992"/>
    </source>
</evidence>
<evidence type="ECO:0000256" key="3">
    <source>
        <dbReference type="ARBA" id="ARBA00022692"/>
    </source>
</evidence>
<feature type="transmembrane region" description="Helical" evidence="7">
    <location>
        <begin position="269"/>
        <end position="296"/>
    </location>
</feature>
<feature type="compositionally biased region" description="Basic and acidic residues" evidence="6">
    <location>
        <begin position="456"/>
        <end position="470"/>
    </location>
</feature>
<dbReference type="Pfam" id="PF00083">
    <property type="entry name" value="Sugar_tr"/>
    <property type="match status" value="1"/>
</dbReference>
<evidence type="ECO:0000256" key="1">
    <source>
        <dbReference type="ARBA" id="ARBA00004651"/>
    </source>
</evidence>
<feature type="region of interest" description="Disordered" evidence="6">
    <location>
        <begin position="456"/>
        <end position="477"/>
    </location>
</feature>
<dbReference type="InterPro" id="IPR050360">
    <property type="entry name" value="MFS_Sugar_Transporters"/>
</dbReference>
<comment type="caution">
    <text evidence="9">The sequence shown here is derived from an EMBL/GenBank/DDBJ whole genome shotgun (WGS) entry which is preliminary data.</text>
</comment>
<evidence type="ECO:0000256" key="7">
    <source>
        <dbReference type="SAM" id="Phobius"/>
    </source>
</evidence>
<dbReference type="InterPro" id="IPR005828">
    <property type="entry name" value="MFS_sugar_transport-like"/>
</dbReference>
<dbReference type="GO" id="GO:0005351">
    <property type="term" value="F:carbohydrate:proton symporter activity"/>
    <property type="evidence" value="ECO:0007669"/>
    <property type="project" value="TreeGrafter"/>
</dbReference>
<comment type="similarity">
    <text evidence="2">Belongs to the major facilitator superfamily. Sugar transporter (TC 2.A.1.1) family.</text>
</comment>
<keyword evidence="3 7" id="KW-0812">Transmembrane</keyword>
<evidence type="ECO:0000313" key="10">
    <source>
        <dbReference type="Proteomes" id="UP000584374"/>
    </source>
</evidence>
<reference evidence="9 10" key="1">
    <citation type="submission" date="2020-08" db="EMBL/GenBank/DDBJ databases">
        <title>Sequencing the genomes of 1000 actinobacteria strains.</title>
        <authorList>
            <person name="Klenk H.-P."/>
        </authorList>
    </citation>
    <scope>NUCLEOTIDE SEQUENCE [LARGE SCALE GENOMIC DNA]</scope>
    <source>
        <strain evidence="9 10">DSM 45584</strain>
    </source>
</reference>
<dbReference type="PANTHER" id="PTHR48022">
    <property type="entry name" value="PLASTIDIC GLUCOSE TRANSPORTER 4"/>
    <property type="match status" value="1"/>
</dbReference>
<accession>A0A840Q999</accession>
<evidence type="ECO:0000256" key="4">
    <source>
        <dbReference type="ARBA" id="ARBA00022989"/>
    </source>
</evidence>
<dbReference type="EMBL" id="JACHIW010000001">
    <property type="protein sequence ID" value="MBB5156507.1"/>
    <property type="molecule type" value="Genomic_DNA"/>
</dbReference>
<dbReference type="InterPro" id="IPR005829">
    <property type="entry name" value="Sugar_transporter_CS"/>
</dbReference>
<evidence type="ECO:0000256" key="6">
    <source>
        <dbReference type="SAM" id="MobiDB-lite"/>
    </source>
</evidence>
<feature type="transmembrane region" description="Helical" evidence="7">
    <location>
        <begin position="33"/>
        <end position="54"/>
    </location>
</feature>
<feature type="transmembrane region" description="Helical" evidence="7">
    <location>
        <begin position="120"/>
        <end position="141"/>
    </location>
</feature>
<dbReference type="PROSITE" id="PS50850">
    <property type="entry name" value="MFS"/>
    <property type="match status" value="1"/>
</dbReference>
<sequence length="477" mass="50880">MVTADSSPQSEGLGTFDDDRHVDRRRRIAMRTIAAGMFVDGYDLIALSGVLVQVKDQMHLGAGQIGLLGASTYFGSMVGAIIFGRLADRLGRRVIFQWTLVCFVAISLLSALVTNVEQLYTARVLLGVAIGAELAAGLAFLNEIAPRNSRGGWAGALPQIMWSTGALSAILVDALLLAVGDENAWRWMFAAGAVPAMIALLARLHLPESPRWLLLKGRTDQAVEALAYFGISTSAGRLEAQAQALRTHGERARAAVPGMRTLVTGPHRTIALIVITLVGFVSLVGGGSSILGPYVFEQIGKLSQIQSVLSGAVIWVGALIGAILSFTLVDRIGRIRAYISTHVALFLVYVLMVTIGFGTWVLVPLYCLYGVFNWIASSISGVLPSELLPTSVRGAANGLAHGLNRFCNGLVVLLVPVGLELLGFRGVVLICGAVGLVLSALAYAYRRYEPARRSIDELSGERSHPDDHGTPRRSAIT</sequence>
<feature type="transmembrane region" description="Helical" evidence="7">
    <location>
        <begin position="60"/>
        <end position="83"/>
    </location>
</feature>
<dbReference type="Proteomes" id="UP000584374">
    <property type="component" value="Unassembled WGS sequence"/>
</dbReference>
<dbReference type="CDD" id="cd17316">
    <property type="entry name" value="MFS_SV2_like"/>
    <property type="match status" value="1"/>
</dbReference>
<feature type="transmembrane region" description="Helical" evidence="7">
    <location>
        <begin position="153"/>
        <end position="178"/>
    </location>
</feature>
<keyword evidence="5 7" id="KW-0472">Membrane</keyword>
<dbReference type="InterPro" id="IPR020846">
    <property type="entry name" value="MFS_dom"/>
</dbReference>